<keyword evidence="7 13" id="KW-0808">Transferase</keyword>
<comment type="similarity">
    <text evidence="2 10">Belongs to the class-IV pyridoxal-phosphate-dependent aminotransferase family.</text>
</comment>
<comment type="catalytic activity">
    <reaction evidence="9 12">
        <text>D-alanine + 2-oxoglutarate = D-glutamate + pyruvate</text>
        <dbReference type="Rhea" id="RHEA:15869"/>
        <dbReference type="ChEBI" id="CHEBI:15361"/>
        <dbReference type="ChEBI" id="CHEBI:16810"/>
        <dbReference type="ChEBI" id="CHEBI:29986"/>
        <dbReference type="ChEBI" id="CHEBI:57416"/>
        <dbReference type="EC" id="2.6.1.21"/>
    </reaction>
</comment>
<evidence type="ECO:0000256" key="2">
    <source>
        <dbReference type="ARBA" id="ARBA00009320"/>
    </source>
</evidence>
<evidence type="ECO:0000256" key="8">
    <source>
        <dbReference type="ARBA" id="ARBA00022898"/>
    </source>
</evidence>
<reference evidence="13 14" key="1">
    <citation type="submission" date="2023-07" db="EMBL/GenBank/DDBJ databases">
        <title>Genomic Encyclopedia of Type Strains, Phase IV (KMG-IV): sequencing the most valuable type-strain genomes for metagenomic binning, comparative biology and taxonomic classification.</title>
        <authorList>
            <person name="Goeker M."/>
        </authorList>
    </citation>
    <scope>NUCLEOTIDE SEQUENCE [LARGE SCALE GENOMIC DNA]</scope>
    <source>
        <strain evidence="13 14">DSM 17740</strain>
    </source>
</reference>
<dbReference type="NCBIfam" id="NF005209">
    <property type="entry name" value="PRK06680.1"/>
    <property type="match status" value="1"/>
</dbReference>
<dbReference type="RefSeq" id="WP_307334948.1">
    <property type="nucleotide sequence ID" value="NZ_JAUSUQ010000001.1"/>
</dbReference>
<proteinExistence type="inferred from homology"/>
<keyword evidence="14" id="KW-1185">Reference proteome</keyword>
<sequence>MSETDIVLLNQSYVSRQDAKVDIEDRGYQFGDGIYEVIRVYGGQVFLMDQHLERLKRSAAEIQLKLSLSLPELRQRLLDLVERTDLAEGMIYVQLTRGVAPRYHGFPTPEVEAQLVAYTKRMERPLKQQHEGVKAALVDDIRWLRCDIKTVNLLPNVLAKQKATENGAFEAIQHRNGTVTEGSSSNVFMVKQGVLYTHPATNLILNGITRQYIIDLCTKLNFTLHEQTFSVNDLLQADEVFITSTTSEIIPIVQVDEQTIGNGQRGQITQELQQAFDQQISKLRQSSKVGS</sequence>
<dbReference type="InterPro" id="IPR036038">
    <property type="entry name" value="Aminotransferase-like"/>
</dbReference>
<dbReference type="Gene3D" id="3.20.10.10">
    <property type="entry name" value="D-amino Acid Aminotransferase, subunit A, domain 2"/>
    <property type="match status" value="1"/>
</dbReference>
<evidence type="ECO:0000256" key="11">
    <source>
        <dbReference type="RuleBase" id="RU004516"/>
    </source>
</evidence>
<dbReference type="InterPro" id="IPR043131">
    <property type="entry name" value="BCAT-like_N"/>
</dbReference>
<dbReference type="EC" id="2.6.1.21" evidence="4 12"/>
<dbReference type="InterPro" id="IPR050571">
    <property type="entry name" value="Class-IV_PLP-Dep_Aminotrnsfr"/>
</dbReference>
<dbReference type="PROSITE" id="PS00770">
    <property type="entry name" value="AA_TRANSFER_CLASS_4"/>
    <property type="match status" value="1"/>
</dbReference>
<evidence type="ECO:0000256" key="9">
    <source>
        <dbReference type="ARBA" id="ARBA00047911"/>
    </source>
</evidence>
<dbReference type="PANTHER" id="PTHR42743:SF10">
    <property type="entry name" value="D-ALANINE AMINOTRANSFERASE"/>
    <property type="match status" value="1"/>
</dbReference>
<gene>
    <name evidence="13" type="ORF">J2S00_000441</name>
</gene>
<dbReference type="GO" id="GO:0047810">
    <property type="term" value="F:D-alanine-2-oxoglutarate aminotransferase activity"/>
    <property type="evidence" value="ECO:0007669"/>
    <property type="project" value="UniProtKB-EC"/>
</dbReference>
<evidence type="ECO:0000313" key="13">
    <source>
        <dbReference type="EMBL" id="MDQ0337671.1"/>
    </source>
</evidence>
<evidence type="ECO:0000256" key="7">
    <source>
        <dbReference type="ARBA" id="ARBA00022679"/>
    </source>
</evidence>
<evidence type="ECO:0000256" key="6">
    <source>
        <dbReference type="ARBA" id="ARBA00022576"/>
    </source>
</evidence>
<comment type="function">
    <text evidence="12">Acts on the D-isomers of alanine, leucine, aspartate, glutamate, aminobutyrate, norvaline and asparagine. The enzyme transfers an amino group from a substrate D-amino acid to the pyridoxal phosphate cofactor to form pyridoxamine and an alpha-keto acid in the first half-reaction.</text>
</comment>
<name>A0ABU0CMM4_9BACI</name>
<dbReference type="InterPro" id="IPR005784">
    <property type="entry name" value="D_amino_transT"/>
</dbReference>
<organism evidence="13 14">
    <name type="scientific">Caldalkalibacillus uzonensis</name>
    <dbReference type="NCBI Taxonomy" id="353224"/>
    <lineage>
        <taxon>Bacteria</taxon>
        <taxon>Bacillati</taxon>
        <taxon>Bacillota</taxon>
        <taxon>Bacilli</taxon>
        <taxon>Bacillales</taxon>
        <taxon>Bacillaceae</taxon>
        <taxon>Caldalkalibacillus</taxon>
    </lineage>
</organism>
<keyword evidence="8 11" id="KW-0663">Pyridoxal phosphate</keyword>
<comment type="subunit">
    <text evidence="3">Homodimer.</text>
</comment>
<dbReference type="Proteomes" id="UP001232445">
    <property type="component" value="Unassembled WGS sequence"/>
</dbReference>
<accession>A0ABU0CMM4</accession>
<dbReference type="Pfam" id="PF01063">
    <property type="entry name" value="Aminotran_4"/>
    <property type="match status" value="1"/>
</dbReference>
<evidence type="ECO:0000256" key="1">
    <source>
        <dbReference type="ARBA" id="ARBA00001933"/>
    </source>
</evidence>
<keyword evidence="6 13" id="KW-0032">Aminotransferase</keyword>
<evidence type="ECO:0000256" key="5">
    <source>
        <dbReference type="ARBA" id="ARBA00021779"/>
    </source>
</evidence>
<dbReference type="CDD" id="cd01558">
    <property type="entry name" value="D-AAT_like"/>
    <property type="match status" value="1"/>
</dbReference>
<evidence type="ECO:0000256" key="10">
    <source>
        <dbReference type="RuleBase" id="RU004106"/>
    </source>
</evidence>
<dbReference type="SUPFAM" id="SSF56752">
    <property type="entry name" value="D-aminoacid aminotransferase-like PLP-dependent enzymes"/>
    <property type="match status" value="1"/>
</dbReference>
<comment type="caution">
    <text evidence="13">The sequence shown here is derived from an EMBL/GenBank/DDBJ whole genome shotgun (WGS) entry which is preliminary data.</text>
</comment>
<protein>
    <recommendedName>
        <fullName evidence="5 12">D-alanine aminotransferase</fullName>
        <ecNumber evidence="4 12">2.6.1.21</ecNumber>
    </recommendedName>
</protein>
<dbReference type="InterPro" id="IPR001544">
    <property type="entry name" value="Aminotrans_IV"/>
</dbReference>
<dbReference type="NCBIfam" id="TIGR01121">
    <property type="entry name" value="D_amino_aminoT"/>
    <property type="match status" value="1"/>
</dbReference>
<comment type="cofactor">
    <cofactor evidence="1 11">
        <name>pyridoxal 5'-phosphate</name>
        <dbReference type="ChEBI" id="CHEBI:597326"/>
    </cofactor>
</comment>
<evidence type="ECO:0000256" key="4">
    <source>
        <dbReference type="ARBA" id="ARBA00012874"/>
    </source>
</evidence>
<evidence type="ECO:0000256" key="12">
    <source>
        <dbReference type="RuleBase" id="RU004520"/>
    </source>
</evidence>
<dbReference type="InterPro" id="IPR043132">
    <property type="entry name" value="BCAT-like_C"/>
</dbReference>
<dbReference type="Gene3D" id="3.30.470.10">
    <property type="match status" value="1"/>
</dbReference>
<evidence type="ECO:0000256" key="3">
    <source>
        <dbReference type="ARBA" id="ARBA00011738"/>
    </source>
</evidence>
<dbReference type="EMBL" id="JAUSUQ010000001">
    <property type="protein sequence ID" value="MDQ0337671.1"/>
    <property type="molecule type" value="Genomic_DNA"/>
</dbReference>
<evidence type="ECO:0000313" key="14">
    <source>
        <dbReference type="Proteomes" id="UP001232445"/>
    </source>
</evidence>
<dbReference type="PANTHER" id="PTHR42743">
    <property type="entry name" value="AMINO-ACID AMINOTRANSFERASE"/>
    <property type="match status" value="1"/>
</dbReference>
<dbReference type="InterPro" id="IPR018300">
    <property type="entry name" value="Aminotrans_IV_CS"/>
</dbReference>